<evidence type="ECO:0000256" key="1">
    <source>
        <dbReference type="SAM" id="Phobius"/>
    </source>
</evidence>
<gene>
    <name evidence="3" type="primary">LOC101857638</name>
</gene>
<evidence type="ECO:0000313" key="2">
    <source>
        <dbReference type="Proteomes" id="UP000694888"/>
    </source>
</evidence>
<protein>
    <submittedName>
        <fullName evidence="3">Uncharacterized protein LOC101857638 isoform X1</fullName>
    </submittedName>
</protein>
<keyword evidence="1" id="KW-0472">Membrane</keyword>
<dbReference type="RefSeq" id="XP_005097283.1">
    <property type="nucleotide sequence ID" value="XM_005097226.3"/>
</dbReference>
<feature type="transmembrane region" description="Helical" evidence="1">
    <location>
        <begin position="129"/>
        <end position="153"/>
    </location>
</feature>
<sequence length="275" mass="31110">MCLCCAEWRESSTFLRSDRGTIMRSLYSIGLRHQAGLGCERTRVHHQRTPQIMDRTWSHRGVSYRVCLVSLLVGIWPFLLGFGAPDWLWFKKSGMNGTEMDGTFGLWELCVDNQCSSNPVIGNEVVDDWFIVVVILQTLALPFYILALVLALLQNFTPRSWLQSMRLRRLRLLLHRDSETPEDLAFVAGFLGFVGIIVFMIMTSEEVSHGAYYSWGFAMSFTAASILVITGVIMCKTHSPALPSPTQPSEPRVVHTMAPAAAARAGDPREPWWRW</sequence>
<feature type="transmembrane region" description="Helical" evidence="1">
    <location>
        <begin position="184"/>
        <end position="203"/>
    </location>
</feature>
<proteinExistence type="predicted"/>
<dbReference type="GeneID" id="101857638"/>
<keyword evidence="2" id="KW-1185">Reference proteome</keyword>
<keyword evidence="1" id="KW-1133">Transmembrane helix</keyword>
<organism evidence="2 3">
    <name type="scientific">Aplysia californica</name>
    <name type="common">California sea hare</name>
    <dbReference type="NCBI Taxonomy" id="6500"/>
    <lineage>
        <taxon>Eukaryota</taxon>
        <taxon>Metazoa</taxon>
        <taxon>Spiralia</taxon>
        <taxon>Lophotrochozoa</taxon>
        <taxon>Mollusca</taxon>
        <taxon>Gastropoda</taxon>
        <taxon>Heterobranchia</taxon>
        <taxon>Euthyneura</taxon>
        <taxon>Tectipleura</taxon>
        <taxon>Aplysiida</taxon>
        <taxon>Aplysioidea</taxon>
        <taxon>Aplysiidae</taxon>
        <taxon>Aplysia</taxon>
    </lineage>
</organism>
<keyword evidence="1" id="KW-0812">Transmembrane</keyword>
<feature type="transmembrane region" description="Helical" evidence="1">
    <location>
        <begin position="215"/>
        <end position="235"/>
    </location>
</feature>
<feature type="transmembrane region" description="Helical" evidence="1">
    <location>
        <begin position="62"/>
        <end position="84"/>
    </location>
</feature>
<dbReference type="Proteomes" id="UP000694888">
    <property type="component" value="Unplaced"/>
</dbReference>
<dbReference type="Gene3D" id="1.20.140.150">
    <property type="match status" value="1"/>
</dbReference>
<accession>A0ABM0JMP1</accession>
<name>A0ABM0JMP1_APLCA</name>
<reference evidence="3" key="1">
    <citation type="submission" date="2025-08" db="UniProtKB">
        <authorList>
            <consortium name="RefSeq"/>
        </authorList>
    </citation>
    <scope>IDENTIFICATION</scope>
</reference>
<evidence type="ECO:0000313" key="3">
    <source>
        <dbReference type="RefSeq" id="XP_005097283.1"/>
    </source>
</evidence>